<dbReference type="Proteomes" id="UP000887116">
    <property type="component" value="Unassembled WGS sequence"/>
</dbReference>
<evidence type="ECO:0000313" key="2">
    <source>
        <dbReference type="Proteomes" id="UP000887116"/>
    </source>
</evidence>
<gene>
    <name evidence="1" type="ORF">TNCT_584521</name>
</gene>
<organism evidence="1 2">
    <name type="scientific">Trichonephila clavata</name>
    <name type="common">Joro spider</name>
    <name type="synonym">Nephila clavata</name>
    <dbReference type="NCBI Taxonomy" id="2740835"/>
    <lineage>
        <taxon>Eukaryota</taxon>
        <taxon>Metazoa</taxon>
        <taxon>Ecdysozoa</taxon>
        <taxon>Arthropoda</taxon>
        <taxon>Chelicerata</taxon>
        <taxon>Arachnida</taxon>
        <taxon>Araneae</taxon>
        <taxon>Araneomorphae</taxon>
        <taxon>Entelegynae</taxon>
        <taxon>Araneoidea</taxon>
        <taxon>Nephilidae</taxon>
        <taxon>Trichonephila</taxon>
    </lineage>
</organism>
<accession>A0A8X6H850</accession>
<sequence length="83" mass="9210">MPYLVDTEAICVAGNWGVRNLVVWHVHQDLAPDTRPLAAGGWASAAVRETDDGLKRWKSSHDIISQIFLDKNNGLSNIDRRGN</sequence>
<dbReference type="EMBL" id="BMAO01037541">
    <property type="protein sequence ID" value="GFR18509.1"/>
    <property type="molecule type" value="Genomic_DNA"/>
</dbReference>
<protein>
    <submittedName>
        <fullName evidence="1">Uncharacterized protein</fullName>
    </submittedName>
</protein>
<name>A0A8X6H850_TRICU</name>
<comment type="caution">
    <text evidence="1">The sequence shown here is derived from an EMBL/GenBank/DDBJ whole genome shotgun (WGS) entry which is preliminary data.</text>
</comment>
<evidence type="ECO:0000313" key="1">
    <source>
        <dbReference type="EMBL" id="GFR18509.1"/>
    </source>
</evidence>
<reference evidence="1" key="1">
    <citation type="submission" date="2020-07" db="EMBL/GenBank/DDBJ databases">
        <title>Multicomponent nature underlies the extraordinary mechanical properties of spider dragline silk.</title>
        <authorList>
            <person name="Kono N."/>
            <person name="Nakamura H."/>
            <person name="Mori M."/>
            <person name="Yoshida Y."/>
            <person name="Ohtoshi R."/>
            <person name="Malay A.D."/>
            <person name="Moran D.A.P."/>
            <person name="Tomita M."/>
            <person name="Numata K."/>
            <person name="Arakawa K."/>
        </authorList>
    </citation>
    <scope>NUCLEOTIDE SEQUENCE</scope>
</reference>
<dbReference type="AlphaFoldDB" id="A0A8X6H850"/>
<proteinExistence type="predicted"/>
<keyword evidence="2" id="KW-1185">Reference proteome</keyword>